<evidence type="ECO:0000256" key="1">
    <source>
        <dbReference type="ARBA" id="ARBA00022842"/>
    </source>
</evidence>
<evidence type="ECO:0000313" key="2">
    <source>
        <dbReference type="EMBL" id="KAF5786159.1"/>
    </source>
</evidence>
<dbReference type="PANTHER" id="PTHR24093:SF519">
    <property type="entry name" value="CALCIUM-TRANSPORTING ATPASE"/>
    <property type="match status" value="1"/>
</dbReference>
<gene>
    <name evidence="2" type="ORF">HanXRQr2_Chr10g0437421</name>
</gene>
<accession>A0A9K3HWZ5</accession>
<dbReference type="Gene3D" id="3.40.1110.10">
    <property type="entry name" value="Calcium-transporting ATPase, cytoplasmic domain N"/>
    <property type="match status" value="1"/>
</dbReference>
<evidence type="ECO:0000313" key="3">
    <source>
        <dbReference type="Proteomes" id="UP000215914"/>
    </source>
</evidence>
<keyword evidence="3" id="KW-1185">Reference proteome</keyword>
<dbReference type="Proteomes" id="UP000215914">
    <property type="component" value="Unassembled WGS sequence"/>
</dbReference>
<dbReference type="GO" id="GO:0000166">
    <property type="term" value="F:nucleotide binding"/>
    <property type="evidence" value="ECO:0007669"/>
    <property type="project" value="InterPro"/>
</dbReference>
<dbReference type="PANTHER" id="PTHR24093">
    <property type="entry name" value="CATION TRANSPORTING ATPASE"/>
    <property type="match status" value="1"/>
</dbReference>
<protein>
    <submittedName>
        <fullName evidence="2">Calcium-transporting ATPase</fullName>
    </submittedName>
</protein>
<name>A0A9K3HWZ5_HELAN</name>
<dbReference type="SUPFAM" id="SSF81660">
    <property type="entry name" value="Metal cation-transporting ATPase, ATP-binding domain N"/>
    <property type="match status" value="1"/>
</dbReference>
<proteinExistence type="predicted"/>
<comment type="caution">
    <text evidence="2">The sequence shown here is derived from an EMBL/GenBank/DDBJ whole genome shotgun (WGS) entry which is preliminary data.</text>
</comment>
<reference evidence="2" key="2">
    <citation type="submission" date="2020-06" db="EMBL/GenBank/DDBJ databases">
        <title>Helianthus annuus Genome sequencing and assembly Release 2.</title>
        <authorList>
            <person name="Gouzy J."/>
            <person name="Langlade N."/>
            <person name="Munos S."/>
        </authorList>
    </citation>
    <scope>NUCLEOTIDE SEQUENCE</scope>
    <source>
        <tissue evidence="2">Leaves</tissue>
    </source>
</reference>
<dbReference type="Pfam" id="PF13246">
    <property type="entry name" value="Cation_ATPase"/>
    <property type="match status" value="1"/>
</dbReference>
<reference evidence="2" key="1">
    <citation type="journal article" date="2017" name="Nature">
        <title>The sunflower genome provides insights into oil metabolism, flowering and Asterid evolution.</title>
        <authorList>
            <person name="Badouin H."/>
            <person name="Gouzy J."/>
            <person name="Grassa C.J."/>
            <person name="Murat F."/>
            <person name="Staton S.E."/>
            <person name="Cottret L."/>
            <person name="Lelandais-Briere C."/>
            <person name="Owens G.L."/>
            <person name="Carrere S."/>
            <person name="Mayjonade B."/>
            <person name="Legrand L."/>
            <person name="Gill N."/>
            <person name="Kane N.C."/>
            <person name="Bowers J.E."/>
            <person name="Hubner S."/>
            <person name="Bellec A."/>
            <person name="Berard A."/>
            <person name="Berges H."/>
            <person name="Blanchet N."/>
            <person name="Boniface M.C."/>
            <person name="Brunel D."/>
            <person name="Catrice O."/>
            <person name="Chaidir N."/>
            <person name="Claudel C."/>
            <person name="Donnadieu C."/>
            <person name="Faraut T."/>
            <person name="Fievet G."/>
            <person name="Helmstetter N."/>
            <person name="King M."/>
            <person name="Knapp S.J."/>
            <person name="Lai Z."/>
            <person name="Le Paslier M.C."/>
            <person name="Lippi Y."/>
            <person name="Lorenzon L."/>
            <person name="Mandel J.R."/>
            <person name="Marage G."/>
            <person name="Marchand G."/>
            <person name="Marquand E."/>
            <person name="Bret-Mestries E."/>
            <person name="Morien E."/>
            <person name="Nambeesan S."/>
            <person name="Nguyen T."/>
            <person name="Pegot-Espagnet P."/>
            <person name="Pouilly N."/>
            <person name="Raftis F."/>
            <person name="Sallet E."/>
            <person name="Schiex T."/>
            <person name="Thomas J."/>
            <person name="Vandecasteele C."/>
            <person name="Vares D."/>
            <person name="Vear F."/>
            <person name="Vautrin S."/>
            <person name="Crespi M."/>
            <person name="Mangin B."/>
            <person name="Burke J.M."/>
            <person name="Salse J."/>
            <person name="Munos S."/>
            <person name="Vincourt P."/>
            <person name="Rieseberg L.H."/>
            <person name="Langlade N.B."/>
        </authorList>
    </citation>
    <scope>NUCLEOTIDE SEQUENCE</scope>
    <source>
        <tissue evidence="2">Leaves</tissue>
    </source>
</reference>
<sequence length="125" mass="13984">MNFEVARSKSAIIQAFPFSSEKKRGGVAVRRTDSEVHVHWKGAVEIMLAACTRYMDSNEQLVPLDEGTVGYFKKAIEDMARGSLRCVAIAYRPLTANTVPTYEEELTYWELPEVDLVLLAIIAST</sequence>
<keyword evidence="1" id="KW-0460">Magnesium</keyword>
<dbReference type="Gramene" id="mRNA:HanXRQr2_Chr10g0437421">
    <property type="protein sequence ID" value="mRNA:HanXRQr2_Chr10g0437421"/>
    <property type="gene ID" value="HanXRQr2_Chr10g0437421"/>
</dbReference>
<dbReference type="EMBL" id="MNCJ02000325">
    <property type="protein sequence ID" value="KAF5786159.1"/>
    <property type="molecule type" value="Genomic_DNA"/>
</dbReference>
<organism evidence="2 3">
    <name type="scientific">Helianthus annuus</name>
    <name type="common">Common sunflower</name>
    <dbReference type="NCBI Taxonomy" id="4232"/>
    <lineage>
        <taxon>Eukaryota</taxon>
        <taxon>Viridiplantae</taxon>
        <taxon>Streptophyta</taxon>
        <taxon>Embryophyta</taxon>
        <taxon>Tracheophyta</taxon>
        <taxon>Spermatophyta</taxon>
        <taxon>Magnoliopsida</taxon>
        <taxon>eudicotyledons</taxon>
        <taxon>Gunneridae</taxon>
        <taxon>Pentapetalae</taxon>
        <taxon>asterids</taxon>
        <taxon>campanulids</taxon>
        <taxon>Asterales</taxon>
        <taxon>Asteraceae</taxon>
        <taxon>Asteroideae</taxon>
        <taxon>Heliantheae alliance</taxon>
        <taxon>Heliantheae</taxon>
        <taxon>Helianthus</taxon>
    </lineage>
</organism>
<dbReference type="AlphaFoldDB" id="A0A9K3HWZ5"/>
<dbReference type="InterPro" id="IPR023299">
    <property type="entry name" value="ATPase_P-typ_cyto_dom_N"/>
</dbReference>